<proteinExistence type="predicted"/>
<comment type="caution">
    <text evidence="1">The sequence shown here is derived from an EMBL/GenBank/DDBJ whole genome shotgun (WGS) entry which is preliminary data.</text>
</comment>
<dbReference type="EMBL" id="BROH01000010">
    <property type="protein sequence ID" value="GKY89229.1"/>
    <property type="molecule type" value="Genomic_DNA"/>
</dbReference>
<gene>
    <name evidence="1" type="ORF">STA1M1_30980</name>
</gene>
<reference evidence="1" key="1">
    <citation type="journal article" date="2023" name="Int. J. Syst. Evol. Microbiol.">
        <title>Sinisalibacter aestuarii sp. nov., isolated from estuarine sediment of the Arakawa River.</title>
        <authorList>
            <person name="Arafat S.T."/>
            <person name="Hirano S."/>
            <person name="Sato A."/>
            <person name="Takeuchi K."/>
            <person name="Yasuda T."/>
            <person name="Terahara T."/>
            <person name="Hamada M."/>
            <person name="Kobayashi T."/>
        </authorList>
    </citation>
    <scope>NUCLEOTIDE SEQUENCE</scope>
    <source>
        <strain evidence="1">B-399</strain>
    </source>
</reference>
<dbReference type="Proteomes" id="UP001144205">
    <property type="component" value="Unassembled WGS sequence"/>
</dbReference>
<accession>A0ABQ5LWE1</accession>
<sequence>MERRRQCLIVAITNDRDRRSTFTITLTYWVVCDPIDIAKTPLLARICVFFDLGNGADIRLDMALFNRAHRDGNPEHNEAQNSKQTG</sequence>
<name>A0ABQ5LWE1_9RHOB</name>
<protein>
    <submittedName>
        <fullName evidence="1">Uncharacterized protein</fullName>
    </submittedName>
</protein>
<evidence type="ECO:0000313" key="2">
    <source>
        <dbReference type="Proteomes" id="UP001144205"/>
    </source>
</evidence>
<organism evidence="1 2">
    <name type="scientific">Sinisalibacter aestuarii</name>
    <dbReference type="NCBI Taxonomy" id="2949426"/>
    <lineage>
        <taxon>Bacteria</taxon>
        <taxon>Pseudomonadati</taxon>
        <taxon>Pseudomonadota</taxon>
        <taxon>Alphaproteobacteria</taxon>
        <taxon>Rhodobacterales</taxon>
        <taxon>Roseobacteraceae</taxon>
        <taxon>Sinisalibacter</taxon>
    </lineage>
</organism>
<keyword evidence="2" id="KW-1185">Reference proteome</keyword>
<evidence type="ECO:0000313" key="1">
    <source>
        <dbReference type="EMBL" id="GKY89229.1"/>
    </source>
</evidence>